<organism evidence="1">
    <name type="scientific">hydrothermal vent metagenome</name>
    <dbReference type="NCBI Taxonomy" id="652676"/>
    <lineage>
        <taxon>unclassified sequences</taxon>
        <taxon>metagenomes</taxon>
        <taxon>ecological metagenomes</taxon>
    </lineage>
</organism>
<dbReference type="AlphaFoldDB" id="A0A1W1C3M2"/>
<sequence length="83" mass="9262">MYKESLIYTAKNDGIKEGQIEGLKEGKAKGKKEGKIEGLKKGKEQGRKNREIEIAKVSIKQNIDMKTISLITGLTIDEIKSLK</sequence>
<reference evidence="1" key="1">
    <citation type="submission" date="2016-10" db="EMBL/GenBank/DDBJ databases">
        <authorList>
            <person name="de Groot N.N."/>
        </authorList>
    </citation>
    <scope>NUCLEOTIDE SEQUENCE</scope>
</reference>
<proteinExistence type="predicted"/>
<evidence type="ECO:0000313" key="1">
    <source>
        <dbReference type="EMBL" id="SFV60334.1"/>
    </source>
</evidence>
<dbReference type="EMBL" id="FPHG01000043">
    <property type="protein sequence ID" value="SFV60334.1"/>
    <property type="molecule type" value="Genomic_DNA"/>
</dbReference>
<name>A0A1W1C3M2_9ZZZZ</name>
<evidence type="ECO:0008006" key="2">
    <source>
        <dbReference type="Google" id="ProtNLM"/>
    </source>
</evidence>
<accession>A0A1W1C3M2</accession>
<protein>
    <recommendedName>
        <fullName evidence="2">Transposase</fullName>
    </recommendedName>
</protein>
<gene>
    <name evidence="1" type="ORF">MNB_SV-9-767</name>
</gene>